<proteinExistence type="predicted"/>
<evidence type="ECO:0000313" key="6">
    <source>
        <dbReference type="Proteomes" id="UP000596387"/>
    </source>
</evidence>
<dbReference type="Pfam" id="PF02746">
    <property type="entry name" value="MR_MLE_N"/>
    <property type="match status" value="1"/>
</dbReference>
<dbReference type="SMART" id="SM00922">
    <property type="entry name" value="MR_MLE"/>
    <property type="match status" value="1"/>
</dbReference>
<dbReference type="PANTHER" id="PTHR13794:SF58">
    <property type="entry name" value="MITOCHONDRIAL ENOLASE SUPERFAMILY MEMBER 1"/>
    <property type="match status" value="1"/>
</dbReference>
<dbReference type="InterPro" id="IPR029017">
    <property type="entry name" value="Enolase-like_N"/>
</dbReference>
<dbReference type="SUPFAM" id="SSF51604">
    <property type="entry name" value="Enolase C-terminal domain-like"/>
    <property type="match status" value="1"/>
</dbReference>
<dbReference type="EMBL" id="CP047170">
    <property type="protein sequence ID" value="QRF69378.1"/>
    <property type="molecule type" value="Genomic_DNA"/>
</dbReference>
<dbReference type="Pfam" id="PF13378">
    <property type="entry name" value="MR_MLE_C"/>
    <property type="match status" value="1"/>
</dbReference>
<keyword evidence="2" id="KW-0479">Metal-binding</keyword>
<evidence type="ECO:0000256" key="2">
    <source>
        <dbReference type="ARBA" id="ARBA00022723"/>
    </source>
</evidence>
<dbReference type="Gene3D" id="3.30.390.10">
    <property type="entry name" value="Enolase-like, N-terminal domain"/>
    <property type="match status" value="1"/>
</dbReference>
<sequence>MTISEINAYPAYIPTTLDIGPAQAAASLSCCVIEVKTEDGVTGYGYTAITDEEVIVSIIDNLLAPDLKGMSALDREAIAERIYWMVSPRGQTGYGSHAASGVDLALWDILGKVTGQPCWRLLGGARSEVPLYVTFGFGSFDREQLADAARHLRSDGVRRLKMVVGHHALKRVAAGASMSDILKEDIERVRVVREAAGDDADIYIDANCSLDPASAQWLDDRLKDFDIAFFEEPLRGNDTRQLANLRARGTRIAAGQNEGQLFRFRDLLTSGAVDVIQPNVVICGGLTVGQKVAAMADAHQVQLANGGAFPFHNMHLHGGLANGGLVEWHLISVEMGRSLFTDLPDRDGDVLRLPETPGLGFGANLDALREFAAGPLSKGRGKG</sequence>
<dbReference type="SFLD" id="SFLDS00001">
    <property type="entry name" value="Enolase"/>
    <property type="match status" value="1"/>
</dbReference>
<reference evidence="5 6" key="1">
    <citation type="submission" date="2019-12" db="EMBL/GenBank/DDBJ databases">
        <title>Complete Genome Sequence of a Quorum-Sensing Bacterium,Rhodobacteraceae bacterium C31, Isolated from a marine microalgae symbiotic bacteria.</title>
        <authorList>
            <person name="Zhang Y."/>
        </authorList>
    </citation>
    <scope>NUCLEOTIDE SEQUENCE [LARGE SCALE GENOMIC DNA]</scope>
    <source>
        <strain evidence="5 6">C31</strain>
        <plasmid evidence="5 6">p-SCP4</plasmid>
    </source>
</reference>
<dbReference type="PANTHER" id="PTHR13794">
    <property type="entry name" value="ENOLASE SUPERFAMILY, MANDELATE RACEMASE"/>
    <property type="match status" value="1"/>
</dbReference>
<protein>
    <submittedName>
        <fullName evidence="5">Mandelate racemase/muconate lactonizing enzyme family protein</fullName>
    </submittedName>
</protein>
<dbReference type="SUPFAM" id="SSF54826">
    <property type="entry name" value="Enolase N-terminal domain-like"/>
    <property type="match status" value="1"/>
</dbReference>
<keyword evidence="6" id="KW-1185">Reference proteome</keyword>
<evidence type="ECO:0000259" key="4">
    <source>
        <dbReference type="SMART" id="SM00922"/>
    </source>
</evidence>
<dbReference type="Gene3D" id="3.20.20.120">
    <property type="entry name" value="Enolase-like C-terminal domain"/>
    <property type="match status" value="1"/>
</dbReference>
<comment type="cofactor">
    <cofactor evidence="1">
        <name>Mg(2+)</name>
        <dbReference type="ChEBI" id="CHEBI:18420"/>
    </cofactor>
</comment>
<dbReference type="CDD" id="cd03316">
    <property type="entry name" value="MR_like"/>
    <property type="match status" value="1"/>
</dbReference>
<dbReference type="Proteomes" id="UP000596387">
    <property type="component" value="Plasmid p-SCP4"/>
</dbReference>
<keyword evidence="3" id="KW-0460">Magnesium</keyword>
<keyword evidence="5" id="KW-0614">Plasmid</keyword>
<accession>A0ABX7FFT3</accession>
<evidence type="ECO:0000256" key="1">
    <source>
        <dbReference type="ARBA" id="ARBA00001946"/>
    </source>
</evidence>
<feature type="domain" description="Mandelate racemase/muconate lactonizing enzyme C-terminal" evidence="4">
    <location>
        <begin position="142"/>
        <end position="252"/>
    </location>
</feature>
<geneLocation type="plasmid" evidence="5 6">
    <name>p-SCP4</name>
</geneLocation>
<evidence type="ECO:0000313" key="5">
    <source>
        <dbReference type="EMBL" id="QRF69378.1"/>
    </source>
</evidence>
<name>A0ABX7FFT3_9RHOB</name>
<evidence type="ECO:0000256" key="3">
    <source>
        <dbReference type="ARBA" id="ARBA00022842"/>
    </source>
</evidence>
<dbReference type="InterPro" id="IPR036849">
    <property type="entry name" value="Enolase-like_C_sf"/>
</dbReference>
<organism evidence="5 6">
    <name type="scientific">Ponticoccus alexandrii</name>
    <dbReference type="NCBI Taxonomy" id="1943633"/>
    <lineage>
        <taxon>Bacteria</taxon>
        <taxon>Pseudomonadati</taxon>
        <taxon>Pseudomonadota</taxon>
        <taxon>Alphaproteobacteria</taxon>
        <taxon>Rhodobacterales</taxon>
        <taxon>Roseobacteraceae</taxon>
        <taxon>Ponticoccus</taxon>
    </lineage>
</organism>
<dbReference type="InterPro" id="IPR046945">
    <property type="entry name" value="RHMD-like"/>
</dbReference>
<dbReference type="InterPro" id="IPR013341">
    <property type="entry name" value="Mandelate_racemase_N_dom"/>
</dbReference>
<gene>
    <name evidence="5" type="ORF">GQA70_22055</name>
</gene>
<dbReference type="InterPro" id="IPR013342">
    <property type="entry name" value="Mandelate_racemase_C"/>
</dbReference>
<dbReference type="InterPro" id="IPR029065">
    <property type="entry name" value="Enolase_C-like"/>
</dbReference>